<reference evidence="2" key="1">
    <citation type="submission" date="2021-01" db="EMBL/GenBank/DDBJ databases">
        <authorList>
            <person name="Corre E."/>
            <person name="Pelletier E."/>
            <person name="Niang G."/>
            <person name="Scheremetjew M."/>
            <person name="Finn R."/>
            <person name="Kale V."/>
            <person name="Holt S."/>
            <person name="Cochrane G."/>
            <person name="Meng A."/>
            <person name="Brown T."/>
            <person name="Cohen L."/>
        </authorList>
    </citation>
    <scope>NUCLEOTIDE SEQUENCE</scope>
    <source>
        <strain evidence="2">CCMP2058</strain>
    </source>
</reference>
<accession>A0A7S0DX19</accession>
<organism evidence="2">
    <name type="scientific">Amorphochlora amoebiformis</name>
    <dbReference type="NCBI Taxonomy" id="1561963"/>
    <lineage>
        <taxon>Eukaryota</taxon>
        <taxon>Sar</taxon>
        <taxon>Rhizaria</taxon>
        <taxon>Cercozoa</taxon>
        <taxon>Chlorarachniophyceae</taxon>
        <taxon>Amorphochlora</taxon>
    </lineage>
</organism>
<dbReference type="EMBL" id="HBEM01035466">
    <property type="protein sequence ID" value="CAD8465290.1"/>
    <property type="molecule type" value="Transcribed_RNA"/>
</dbReference>
<evidence type="ECO:0000313" key="2">
    <source>
        <dbReference type="EMBL" id="CAD8465290.1"/>
    </source>
</evidence>
<dbReference type="AlphaFoldDB" id="A0A7S0DX19"/>
<gene>
    <name evidence="2" type="ORF">LAMO00422_LOCUS24258</name>
</gene>
<evidence type="ECO:0000256" key="1">
    <source>
        <dbReference type="SAM" id="Phobius"/>
    </source>
</evidence>
<proteinExistence type="predicted"/>
<protein>
    <submittedName>
        <fullName evidence="2">Uncharacterized protein</fullName>
    </submittedName>
</protein>
<name>A0A7S0DX19_9EUKA</name>
<keyword evidence="1" id="KW-1133">Transmembrane helix</keyword>
<sequence>MFPPDLISYILYPFNLFRGHHAMLPIWENNVKNLHKSTYHSPLSIFTLLHNLLQMQYALFRFSLSFPSHLFSVLLCPLSLFLSFSLAVSLSLSLPTLPTFVIGIMCAKSTERHVSATSQ</sequence>
<keyword evidence="1" id="KW-0472">Membrane</keyword>
<keyword evidence="1" id="KW-0812">Transmembrane</keyword>
<feature type="transmembrane region" description="Helical" evidence="1">
    <location>
        <begin position="80"/>
        <end position="105"/>
    </location>
</feature>